<dbReference type="RefSeq" id="WP_116571555.1">
    <property type="nucleotide sequence ID" value="NZ_QDGZ01000003.1"/>
</dbReference>
<dbReference type="PANTHER" id="PTHR22604">
    <property type="entry name" value="OXIDOREDUCTASES"/>
    <property type="match status" value="1"/>
</dbReference>
<protein>
    <submittedName>
        <fullName evidence="5">Oxidoreductase</fullName>
    </submittedName>
</protein>
<comment type="similarity">
    <text evidence="1">Belongs to the Gfo/Idh/MocA family.</text>
</comment>
<feature type="domain" description="GFO/IDH/MocA-like oxidoreductase" evidence="4">
    <location>
        <begin position="129"/>
        <end position="244"/>
    </location>
</feature>
<dbReference type="GO" id="GO:0016491">
    <property type="term" value="F:oxidoreductase activity"/>
    <property type="evidence" value="ECO:0007669"/>
    <property type="project" value="UniProtKB-KW"/>
</dbReference>
<dbReference type="AlphaFoldDB" id="A0A2T8FBK4"/>
<gene>
    <name evidence="5" type="ORF">DDE18_07015</name>
</gene>
<evidence type="ECO:0000256" key="2">
    <source>
        <dbReference type="ARBA" id="ARBA00023002"/>
    </source>
</evidence>
<dbReference type="Proteomes" id="UP000246018">
    <property type="component" value="Unassembled WGS sequence"/>
</dbReference>
<dbReference type="InterPro" id="IPR036291">
    <property type="entry name" value="NAD(P)-bd_dom_sf"/>
</dbReference>
<dbReference type="GO" id="GO:0000166">
    <property type="term" value="F:nucleotide binding"/>
    <property type="evidence" value="ECO:0007669"/>
    <property type="project" value="InterPro"/>
</dbReference>
<dbReference type="OrthoDB" id="9815825at2"/>
<accession>A0A2T8FBK4</accession>
<dbReference type="InterPro" id="IPR055170">
    <property type="entry name" value="GFO_IDH_MocA-like_dom"/>
</dbReference>
<dbReference type="Pfam" id="PF22725">
    <property type="entry name" value="GFO_IDH_MocA_C3"/>
    <property type="match status" value="1"/>
</dbReference>
<organism evidence="5 6">
    <name type="scientific">Nocardioides gansuensis</name>
    <dbReference type="NCBI Taxonomy" id="2138300"/>
    <lineage>
        <taxon>Bacteria</taxon>
        <taxon>Bacillati</taxon>
        <taxon>Actinomycetota</taxon>
        <taxon>Actinomycetes</taxon>
        <taxon>Propionibacteriales</taxon>
        <taxon>Nocardioidaceae</taxon>
        <taxon>Nocardioides</taxon>
    </lineage>
</organism>
<dbReference type="SUPFAM" id="SSF55347">
    <property type="entry name" value="Glyceraldehyde-3-phosphate dehydrogenase-like, C-terminal domain"/>
    <property type="match status" value="1"/>
</dbReference>
<dbReference type="Gene3D" id="3.30.360.10">
    <property type="entry name" value="Dihydrodipicolinate Reductase, domain 2"/>
    <property type="match status" value="1"/>
</dbReference>
<keyword evidence="6" id="KW-1185">Reference proteome</keyword>
<evidence type="ECO:0000256" key="1">
    <source>
        <dbReference type="ARBA" id="ARBA00010928"/>
    </source>
</evidence>
<dbReference type="Gene3D" id="3.40.50.720">
    <property type="entry name" value="NAD(P)-binding Rossmann-like Domain"/>
    <property type="match status" value="1"/>
</dbReference>
<evidence type="ECO:0000313" key="5">
    <source>
        <dbReference type="EMBL" id="PVG83075.1"/>
    </source>
</evidence>
<reference evidence="5 6" key="1">
    <citation type="submission" date="2018-04" db="EMBL/GenBank/DDBJ databases">
        <title>Genome of Nocardioides gansuensis WSJ-1.</title>
        <authorList>
            <person name="Wu S."/>
            <person name="Wang G."/>
        </authorList>
    </citation>
    <scope>NUCLEOTIDE SEQUENCE [LARGE SCALE GENOMIC DNA]</scope>
    <source>
        <strain evidence="5 6">WSJ-1</strain>
    </source>
</reference>
<evidence type="ECO:0000313" key="6">
    <source>
        <dbReference type="Proteomes" id="UP000246018"/>
    </source>
</evidence>
<sequence length="329" mass="34524">MTTRWGIAGTGAMAAAFLADFDQVADAEVTAVGSRTAERAAEFAAGHGIAGAHTYRNLMASDVDVVYVATPHPQHHALALAAIEAGKAVVVEKAFSATLAGAREVVDAARERGVFCMEAMWTRFQPAVVRARELIAEGEIGDVFMVQADLGAFRPYDPASRLFDPALGGGATLDLGVYVISVAQHFLGTPDRVTATGTRYPNDTDASAAIHLAYDDGRAASLVCSLTSETGGRAVVMGTAGSIELAPRFHHPTRLVVRRNGQAAEEVDLPADGRGYAHEIVEVGRCLAAGLTESPLMSLDDTLAVQWVMEETLSQLGITAHEGEVPGLA</sequence>
<dbReference type="PANTHER" id="PTHR22604:SF105">
    <property type="entry name" value="TRANS-1,2-DIHYDROBENZENE-1,2-DIOL DEHYDROGENASE"/>
    <property type="match status" value="1"/>
</dbReference>
<feature type="domain" description="Gfo/Idh/MocA-like oxidoreductase N-terminal" evidence="3">
    <location>
        <begin position="4"/>
        <end position="118"/>
    </location>
</feature>
<name>A0A2T8FBK4_9ACTN</name>
<dbReference type="InterPro" id="IPR000683">
    <property type="entry name" value="Gfo/Idh/MocA-like_OxRdtase_N"/>
</dbReference>
<evidence type="ECO:0000259" key="4">
    <source>
        <dbReference type="Pfam" id="PF22725"/>
    </source>
</evidence>
<evidence type="ECO:0000259" key="3">
    <source>
        <dbReference type="Pfam" id="PF01408"/>
    </source>
</evidence>
<dbReference type="EMBL" id="QDGZ01000003">
    <property type="protein sequence ID" value="PVG83075.1"/>
    <property type="molecule type" value="Genomic_DNA"/>
</dbReference>
<dbReference type="SUPFAM" id="SSF51735">
    <property type="entry name" value="NAD(P)-binding Rossmann-fold domains"/>
    <property type="match status" value="1"/>
</dbReference>
<comment type="caution">
    <text evidence="5">The sequence shown here is derived from an EMBL/GenBank/DDBJ whole genome shotgun (WGS) entry which is preliminary data.</text>
</comment>
<dbReference type="Pfam" id="PF01408">
    <property type="entry name" value="GFO_IDH_MocA"/>
    <property type="match status" value="1"/>
</dbReference>
<keyword evidence="2" id="KW-0560">Oxidoreductase</keyword>
<dbReference type="InterPro" id="IPR050984">
    <property type="entry name" value="Gfo/Idh/MocA_domain"/>
</dbReference>
<proteinExistence type="inferred from homology"/>